<protein>
    <submittedName>
        <fullName evidence="4">Glycine amidinotransferase</fullName>
    </submittedName>
</protein>
<dbReference type="PATRIC" id="fig|1284240.4.peg.33"/>
<dbReference type="PANTHER" id="PTHR10488">
    <property type="entry name" value="GLYCINE AMIDINOTRANSFERASE, MITOCHONDRIAL"/>
    <property type="match status" value="1"/>
</dbReference>
<proteinExistence type="inferred from homology"/>
<dbReference type="EMBL" id="AOHO01000012">
    <property type="protein sequence ID" value="EME65666.1"/>
    <property type="molecule type" value="Genomic_DNA"/>
</dbReference>
<dbReference type="PANTHER" id="PTHR10488:SF1">
    <property type="entry name" value="GLYCINE AMIDINOTRANSFERASE, MITOCHONDRIAL"/>
    <property type="match status" value="1"/>
</dbReference>
<name>M2XXG9_9PSEU</name>
<feature type="active site" description="Amidino-cysteine intermediate" evidence="3">
    <location>
        <position position="358"/>
    </location>
</feature>
<evidence type="ECO:0000256" key="3">
    <source>
        <dbReference type="PIRSR" id="PIRSR633195-1"/>
    </source>
</evidence>
<dbReference type="AlphaFoldDB" id="M2XXG9"/>
<accession>M2XXG9</accession>
<gene>
    <name evidence="4" type="ORF">H074_00182</name>
</gene>
<dbReference type="OrthoDB" id="258252at2"/>
<dbReference type="Gene3D" id="3.75.10.10">
    <property type="entry name" value="L-arginine/glycine Amidinotransferase, Chain A"/>
    <property type="match status" value="1"/>
</dbReference>
<keyword evidence="5" id="KW-1185">Reference proteome</keyword>
<keyword evidence="2 4" id="KW-0808">Transferase</keyword>
<sequence length="374" mass="42650">MKINSYDEWSPLREVIVGSGINLTQHDIELSFKLFFHDEANSAFYYPKYQPGRTGAKDSHAPKTRYVEELEEDIELFVDALKQLSVSVHRPLELSGPNVITTPSFSATPTPALNVRDQAIVFGDEVIETPPQVRARYFENDLLKPVLYDYFRQGSRWTTMPRPVMTDLSFDTEWVSGQNTPAAESIVKRTPSPADIGFEIMIDAAQCLRFGRDVIVNVATENHELGLEWLRRHLEGRFRLHTVKRLSGNHIDSLVLPLRPGTLLLRNESVVDYLPEQLRSWDRILAPEPSENNFPAYDDDDLILTTPYIDMNVLSIDAETIVVNSLSPELIRRLEAAGFTVVPVRHRHRRLFGGGFHCFTLDTVRDGGPEDYWD</sequence>
<dbReference type="SUPFAM" id="SSF55909">
    <property type="entry name" value="Pentein"/>
    <property type="match status" value="1"/>
</dbReference>
<evidence type="ECO:0000313" key="4">
    <source>
        <dbReference type="EMBL" id="EME65666.1"/>
    </source>
</evidence>
<reference evidence="4 5" key="1">
    <citation type="journal article" date="2013" name="Genome Announc.">
        <title>Draft Genome Sequence of Amycolatopsis decaplanina Strain DSM 44594T.</title>
        <authorList>
            <person name="Kaur N."/>
            <person name="Kumar S."/>
            <person name="Bala M."/>
            <person name="Raghava G.P."/>
            <person name="Mayilraj S."/>
        </authorList>
    </citation>
    <scope>NUCLEOTIDE SEQUENCE [LARGE SCALE GENOMIC DNA]</scope>
    <source>
        <strain evidence="4 5">DSM 44594</strain>
    </source>
</reference>
<comment type="similarity">
    <text evidence="1">Belongs to the amidinotransferase family.</text>
</comment>
<dbReference type="GO" id="GO:0015067">
    <property type="term" value="F:amidinotransferase activity"/>
    <property type="evidence" value="ECO:0007669"/>
    <property type="project" value="InterPro"/>
</dbReference>
<dbReference type="Proteomes" id="UP000054226">
    <property type="component" value="Unassembled WGS sequence"/>
</dbReference>
<dbReference type="InterPro" id="IPR033195">
    <property type="entry name" value="AmidinoTrfase"/>
</dbReference>
<comment type="caution">
    <text evidence="4">The sequence shown here is derived from an EMBL/GenBank/DDBJ whole genome shotgun (WGS) entry which is preliminary data.</text>
</comment>
<evidence type="ECO:0000256" key="1">
    <source>
        <dbReference type="ARBA" id="ARBA00006943"/>
    </source>
</evidence>
<organism evidence="4 5">
    <name type="scientific">Amycolatopsis decaplanina DSM 44594</name>
    <dbReference type="NCBI Taxonomy" id="1284240"/>
    <lineage>
        <taxon>Bacteria</taxon>
        <taxon>Bacillati</taxon>
        <taxon>Actinomycetota</taxon>
        <taxon>Actinomycetes</taxon>
        <taxon>Pseudonocardiales</taxon>
        <taxon>Pseudonocardiaceae</taxon>
        <taxon>Amycolatopsis</taxon>
    </lineage>
</organism>
<feature type="active site" evidence="3">
    <location>
        <position position="250"/>
    </location>
</feature>
<evidence type="ECO:0000256" key="2">
    <source>
        <dbReference type="ARBA" id="ARBA00022679"/>
    </source>
</evidence>
<evidence type="ECO:0000313" key="5">
    <source>
        <dbReference type="Proteomes" id="UP000054226"/>
    </source>
</evidence>
<feature type="active site" evidence="3">
    <location>
        <position position="203"/>
    </location>
</feature>
<dbReference type="RefSeq" id="WP_007027987.1">
    <property type="nucleotide sequence ID" value="NZ_AOHO01000012.1"/>
</dbReference>